<accession>A0A8J4EGH3</accession>
<reference evidence="1" key="1">
    <citation type="submission" date="2021-01" db="EMBL/GenBank/DDBJ databases">
        <title>Whole genome shotgun sequence of Virgisporangium ochraceum NBRC 16418.</title>
        <authorList>
            <person name="Komaki H."/>
            <person name="Tamura T."/>
        </authorList>
    </citation>
    <scope>NUCLEOTIDE SEQUENCE</scope>
    <source>
        <strain evidence="1">NBRC 16418</strain>
    </source>
</reference>
<protein>
    <submittedName>
        <fullName evidence="1">Uncharacterized protein</fullName>
    </submittedName>
</protein>
<dbReference type="SUPFAM" id="SSF48371">
    <property type="entry name" value="ARM repeat"/>
    <property type="match status" value="1"/>
</dbReference>
<proteinExistence type="predicted"/>
<name>A0A8J4EGH3_9ACTN</name>
<keyword evidence="2" id="KW-1185">Reference proteome</keyword>
<organism evidence="1 2">
    <name type="scientific">Virgisporangium ochraceum</name>
    <dbReference type="NCBI Taxonomy" id="65505"/>
    <lineage>
        <taxon>Bacteria</taxon>
        <taxon>Bacillati</taxon>
        <taxon>Actinomycetota</taxon>
        <taxon>Actinomycetes</taxon>
        <taxon>Micromonosporales</taxon>
        <taxon>Micromonosporaceae</taxon>
        <taxon>Virgisporangium</taxon>
    </lineage>
</organism>
<dbReference type="Proteomes" id="UP000635606">
    <property type="component" value="Unassembled WGS sequence"/>
</dbReference>
<sequence>MHTDAWSARWNSDRLVTGVLAWVADPRRDPDRLHALLRGADPRALVWLETVYRRRHGTVHAVSGPPEPAVAALMTIDRNGYLREAGVRHLAGSTEPYALPFLLLRLNDPVEAVRNRAIAAVDARVATADPVPLVRLVPVLRGLGTRLRAAPVVRRIDEMLLGTGRAQLWTGARGDDPAVRDGCLRMLATVEPAEAVEEAMRTPGPARVPDPASRMWALAVTTHADPDLQRRLLPLFERDPSPRVRWRALRARARLPHSEPHLRRARLDPDARVRYLARVSLRALGETGSADVYRSTLDDPASGRDDLVGALAGLADMGGSADAARVTPYLDHRTARVRGEAWRALAALDPDAFAARAGQLRADPSGKVRRLG</sequence>
<evidence type="ECO:0000313" key="2">
    <source>
        <dbReference type="Proteomes" id="UP000635606"/>
    </source>
</evidence>
<dbReference type="RefSeq" id="WP_203931016.1">
    <property type="nucleotide sequence ID" value="NZ_BOPH01000085.1"/>
</dbReference>
<gene>
    <name evidence="1" type="ORF">Voc01_060440</name>
</gene>
<evidence type="ECO:0000313" key="1">
    <source>
        <dbReference type="EMBL" id="GIJ71127.1"/>
    </source>
</evidence>
<comment type="caution">
    <text evidence="1">The sequence shown here is derived from an EMBL/GenBank/DDBJ whole genome shotgun (WGS) entry which is preliminary data.</text>
</comment>
<dbReference type="InterPro" id="IPR011989">
    <property type="entry name" value="ARM-like"/>
</dbReference>
<dbReference type="AlphaFoldDB" id="A0A8J4EGH3"/>
<dbReference type="InterPro" id="IPR016024">
    <property type="entry name" value="ARM-type_fold"/>
</dbReference>
<dbReference type="Gene3D" id="1.25.10.10">
    <property type="entry name" value="Leucine-rich Repeat Variant"/>
    <property type="match status" value="1"/>
</dbReference>
<dbReference type="EMBL" id="BOPH01000085">
    <property type="protein sequence ID" value="GIJ71127.1"/>
    <property type="molecule type" value="Genomic_DNA"/>
</dbReference>